<dbReference type="Pfam" id="PF00046">
    <property type="entry name" value="Homeodomain"/>
    <property type="match status" value="1"/>
</dbReference>
<dbReference type="Proteomes" id="UP000799772">
    <property type="component" value="Unassembled WGS sequence"/>
</dbReference>
<dbReference type="GO" id="GO:0000978">
    <property type="term" value="F:RNA polymerase II cis-regulatory region sequence-specific DNA binding"/>
    <property type="evidence" value="ECO:0007669"/>
    <property type="project" value="TreeGrafter"/>
</dbReference>
<dbReference type="GO" id="GO:0030154">
    <property type="term" value="P:cell differentiation"/>
    <property type="evidence" value="ECO:0007669"/>
    <property type="project" value="TreeGrafter"/>
</dbReference>
<organism evidence="8 9">
    <name type="scientific">Rhizodiscina lignyota</name>
    <dbReference type="NCBI Taxonomy" id="1504668"/>
    <lineage>
        <taxon>Eukaryota</taxon>
        <taxon>Fungi</taxon>
        <taxon>Dikarya</taxon>
        <taxon>Ascomycota</taxon>
        <taxon>Pezizomycotina</taxon>
        <taxon>Dothideomycetes</taxon>
        <taxon>Pleosporomycetidae</taxon>
        <taxon>Aulographales</taxon>
        <taxon>Rhizodiscinaceae</taxon>
        <taxon>Rhizodiscina</taxon>
    </lineage>
</organism>
<evidence type="ECO:0000256" key="4">
    <source>
        <dbReference type="PROSITE-ProRule" id="PRU00108"/>
    </source>
</evidence>
<feature type="domain" description="Homeobox" evidence="7">
    <location>
        <begin position="48"/>
        <end position="108"/>
    </location>
</feature>
<keyword evidence="2 4" id="KW-0371">Homeobox</keyword>
<feature type="compositionally biased region" description="Basic and acidic residues" evidence="6">
    <location>
        <begin position="135"/>
        <end position="147"/>
    </location>
</feature>
<keyword evidence="3 4" id="KW-0539">Nucleus</keyword>
<evidence type="ECO:0000256" key="1">
    <source>
        <dbReference type="ARBA" id="ARBA00023125"/>
    </source>
</evidence>
<feature type="compositionally biased region" description="Basic and acidic residues" evidence="6">
    <location>
        <begin position="507"/>
        <end position="516"/>
    </location>
</feature>
<evidence type="ECO:0000313" key="9">
    <source>
        <dbReference type="Proteomes" id="UP000799772"/>
    </source>
</evidence>
<keyword evidence="9" id="KW-1185">Reference proteome</keyword>
<feature type="region of interest" description="Disordered" evidence="6">
    <location>
        <begin position="99"/>
        <end position="319"/>
    </location>
</feature>
<dbReference type="AlphaFoldDB" id="A0A9P4IJ76"/>
<dbReference type="GO" id="GO:0000981">
    <property type="term" value="F:DNA-binding transcription factor activity, RNA polymerase II-specific"/>
    <property type="evidence" value="ECO:0007669"/>
    <property type="project" value="InterPro"/>
</dbReference>
<feature type="compositionally biased region" description="Low complexity" evidence="6">
    <location>
        <begin position="9"/>
        <end position="25"/>
    </location>
</feature>
<dbReference type="OrthoDB" id="6159439at2759"/>
<feature type="compositionally biased region" description="Basic and acidic residues" evidence="6">
    <location>
        <begin position="57"/>
        <end position="79"/>
    </location>
</feature>
<comment type="subcellular location">
    <subcellularLocation>
        <location evidence="4 5">Nucleus</location>
    </subcellularLocation>
</comment>
<feature type="compositionally biased region" description="Polar residues" evidence="6">
    <location>
        <begin position="148"/>
        <end position="170"/>
    </location>
</feature>
<keyword evidence="1 4" id="KW-0238">DNA-binding</keyword>
<dbReference type="SMART" id="SM00389">
    <property type="entry name" value="HOX"/>
    <property type="match status" value="1"/>
</dbReference>
<feature type="compositionally biased region" description="Basic and acidic residues" evidence="6">
    <location>
        <begin position="429"/>
        <end position="446"/>
    </location>
</feature>
<name>A0A9P4IJ76_9PEZI</name>
<dbReference type="InterPro" id="IPR051000">
    <property type="entry name" value="Homeobox_DNA-bind_prot"/>
</dbReference>
<dbReference type="GO" id="GO:0005634">
    <property type="term" value="C:nucleus"/>
    <property type="evidence" value="ECO:0007669"/>
    <property type="project" value="UniProtKB-SubCell"/>
</dbReference>
<feature type="compositionally biased region" description="Polar residues" evidence="6">
    <location>
        <begin position="217"/>
        <end position="232"/>
    </location>
</feature>
<feature type="compositionally biased region" description="Polar residues" evidence="6">
    <location>
        <begin position="407"/>
        <end position="423"/>
    </location>
</feature>
<evidence type="ECO:0000256" key="6">
    <source>
        <dbReference type="SAM" id="MobiDB-lite"/>
    </source>
</evidence>
<feature type="compositionally biased region" description="Acidic residues" evidence="6">
    <location>
        <begin position="517"/>
        <end position="528"/>
    </location>
</feature>
<dbReference type="PANTHER" id="PTHR24324">
    <property type="entry name" value="HOMEOBOX PROTEIN HHEX"/>
    <property type="match status" value="1"/>
</dbReference>
<reference evidence="8" key="1">
    <citation type="journal article" date="2020" name="Stud. Mycol.">
        <title>101 Dothideomycetes genomes: a test case for predicting lifestyles and emergence of pathogens.</title>
        <authorList>
            <person name="Haridas S."/>
            <person name="Albert R."/>
            <person name="Binder M."/>
            <person name="Bloem J."/>
            <person name="Labutti K."/>
            <person name="Salamov A."/>
            <person name="Andreopoulos B."/>
            <person name="Baker S."/>
            <person name="Barry K."/>
            <person name="Bills G."/>
            <person name="Bluhm B."/>
            <person name="Cannon C."/>
            <person name="Castanera R."/>
            <person name="Culley D."/>
            <person name="Daum C."/>
            <person name="Ezra D."/>
            <person name="Gonzalez J."/>
            <person name="Henrissat B."/>
            <person name="Kuo A."/>
            <person name="Liang C."/>
            <person name="Lipzen A."/>
            <person name="Lutzoni F."/>
            <person name="Magnuson J."/>
            <person name="Mondo S."/>
            <person name="Nolan M."/>
            <person name="Ohm R."/>
            <person name="Pangilinan J."/>
            <person name="Park H.-J."/>
            <person name="Ramirez L."/>
            <person name="Alfaro M."/>
            <person name="Sun H."/>
            <person name="Tritt A."/>
            <person name="Yoshinaga Y."/>
            <person name="Zwiers L.-H."/>
            <person name="Turgeon B."/>
            <person name="Goodwin S."/>
            <person name="Spatafora J."/>
            <person name="Crous P."/>
            <person name="Grigoriev I."/>
        </authorList>
    </citation>
    <scope>NUCLEOTIDE SEQUENCE</scope>
    <source>
        <strain evidence="8">CBS 133067</strain>
    </source>
</reference>
<dbReference type="Gene3D" id="1.10.10.60">
    <property type="entry name" value="Homeodomain-like"/>
    <property type="match status" value="1"/>
</dbReference>
<feature type="compositionally biased region" description="Polar residues" evidence="6">
    <location>
        <begin position="241"/>
        <end position="263"/>
    </location>
</feature>
<feature type="DNA-binding region" description="Homeobox" evidence="4">
    <location>
        <begin position="50"/>
        <end position="109"/>
    </location>
</feature>
<dbReference type="PROSITE" id="PS50071">
    <property type="entry name" value="HOMEOBOX_2"/>
    <property type="match status" value="1"/>
</dbReference>
<dbReference type="InterPro" id="IPR009057">
    <property type="entry name" value="Homeodomain-like_sf"/>
</dbReference>
<dbReference type="EMBL" id="ML978122">
    <property type="protein sequence ID" value="KAF2102621.1"/>
    <property type="molecule type" value="Genomic_DNA"/>
</dbReference>
<accession>A0A9P4IJ76</accession>
<dbReference type="PROSITE" id="PS00027">
    <property type="entry name" value="HOMEOBOX_1"/>
    <property type="match status" value="1"/>
</dbReference>
<proteinExistence type="predicted"/>
<dbReference type="CDD" id="cd00086">
    <property type="entry name" value="homeodomain"/>
    <property type="match status" value="1"/>
</dbReference>
<dbReference type="SUPFAM" id="SSF46689">
    <property type="entry name" value="Homeodomain-like"/>
    <property type="match status" value="1"/>
</dbReference>
<protein>
    <recommendedName>
        <fullName evidence="7">Homeobox domain-containing protein</fullName>
    </recommendedName>
</protein>
<dbReference type="InterPro" id="IPR001356">
    <property type="entry name" value="HD"/>
</dbReference>
<evidence type="ECO:0000256" key="3">
    <source>
        <dbReference type="ARBA" id="ARBA00023242"/>
    </source>
</evidence>
<feature type="region of interest" description="Disordered" evidence="6">
    <location>
        <begin position="1"/>
        <end position="79"/>
    </location>
</feature>
<feature type="region of interest" description="Disordered" evidence="6">
    <location>
        <begin position="394"/>
        <end position="549"/>
    </location>
</feature>
<evidence type="ECO:0000313" key="8">
    <source>
        <dbReference type="EMBL" id="KAF2102621.1"/>
    </source>
</evidence>
<gene>
    <name evidence="8" type="ORF">NA57DRAFT_52181</name>
</gene>
<evidence type="ECO:0000259" key="7">
    <source>
        <dbReference type="PROSITE" id="PS50071"/>
    </source>
</evidence>
<dbReference type="InterPro" id="IPR017970">
    <property type="entry name" value="Homeobox_CS"/>
</dbReference>
<feature type="compositionally biased region" description="Basic and acidic residues" evidence="6">
    <location>
        <begin position="457"/>
        <end position="467"/>
    </location>
</feature>
<dbReference type="PANTHER" id="PTHR24324:SF9">
    <property type="entry name" value="HOMEOBOX DOMAIN-CONTAINING PROTEIN"/>
    <property type="match status" value="1"/>
</dbReference>
<evidence type="ECO:0000256" key="5">
    <source>
        <dbReference type="RuleBase" id="RU000682"/>
    </source>
</evidence>
<comment type="caution">
    <text evidence="8">The sequence shown here is derived from an EMBL/GenBank/DDBJ whole genome shotgun (WGS) entry which is preliminary data.</text>
</comment>
<sequence length="567" mass="61457">MADTAREGSSASSGSDRKSSSPTTSLAWLVHSQDSISRSLPPDIDDKPLVRQKRRRTSPEDQKILEAEYQRNPRPDKATRMDIVKSVALGEKEVQIWFQNRRQNSRRKAQPLSTEEILNRLHPSSDGPSLSSDNIEPHKDEADDNKENLPTNVDGTASEPSASQKQTDATEAQDLTAGTAPSSATKHSKAESQTTDDAARTATDPSSFTTMPAELPASQSFMSSQDSTTSAARTGYLANRRSASFVQSAGESFVSQPASQPIASNERRLKRSGSVRLSMGWDGKAKVINHDSPTPSPPRSQPVPSTAPSGTYPAGLRRSYSAAGLNDKLMQAEADLTARKLQKTSSGRSRDSRAWEFWCDSEARNSLTEKAEQEGSGSAADAIGLIRSNSRNAAAMKVNANRRQALRPTNVNTNPSFSRSATATGRLPTETRKYDKTEASKEKQKDDMDEFEIPNNDSDKENWEPKHGGSQPLRRRPGTSSQKTRRAVLGENLSIPSQSSSLGAMLARERRAKSGSEDAENISPEVDEEVSRFMGAGRGGSGRASVGSGEEMDCVQGLLSLSKGNWE</sequence>
<evidence type="ECO:0000256" key="2">
    <source>
        <dbReference type="ARBA" id="ARBA00023155"/>
    </source>
</evidence>